<dbReference type="EMBL" id="QUTA01004046">
    <property type="protein sequence ID" value="RHY21288.1"/>
    <property type="molecule type" value="Genomic_DNA"/>
</dbReference>
<evidence type="ECO:0000313" key="8">
    <source>
        <dbReference type="Proteomes" id="UP000283543"/>
    </source>
</evidence>
<evidence type="ECO:0000313" key="2">
    <source>
        <dbReference type="EMBL" id="RHY21288.1"/>
    </source>
</evidence>
<evidence type="ECO:0000313" key="6">
    <source>
        <dbReference type="Proteomes" id="UP000266239"/>
    </source>
</evidence>
<feature type="region of interest" description="Disordered" evidence="1">
    <location>
        <begin position="1"/>
        <end position="22"/>
    </location>
</feature>
<proteinExistence type="predicted"/>
<dbReference type="PANTHER" id="PTHR40866:SF1">
    <property type="entry name" value="BED-TYPE DOMAIN-CONTAINING PROTEIN"/>
    <property type="match status" value="1"/>
</dbReference>
<dbReference type="Proteomes" id="UP000266643">
    <property type="component" value="Unassembled WGS sequence"/>
</dbReference>
<evidence type="ECO:0000313" key="7">
    <source>
        <dbReference type="Proteomes" id="UP000266643"/>
    </source>
</evidence>
<dbReference type="Proteomes" id="UP000286510">
    <property type="component" value="Unassembled WGS sequence"/>
</dbReference>
<protein>
    <submittedName>
        <fullName evidence="2">Uncharacterized protein</fullName>
    </submittedName>
</protein>
<evidence type="ECO:0000313" key="3">
    <source>
        <dbReference type="EMBL" id="RHY45410.1"/>
    </source>
</evidence>
<dbReference type="Proteomes" id="UP000266239">
    <property type="component" value="Unassembled WGS sequence"/>
</dbReference>
<dbReference type="EMBL" id="QUTD01003260">
    <property type="protein sequence ID" value="RHY73493.1"/>
    <property type="molecule type" value="Genomic_DNA"/>
</dbReference>
<accession>A0A397BQ97</accession>
<organism evidence="2 6">
    <name type="scientific">Aphanomyces astaci</name>
    <name type="common">Crayfish plague agent</name>
    <dbReference type="NCBI Taxonomy" id="112090"/>
    <lineage>
        <taxon>Eukaryota</taxon>
        <taxon>Sar</taxon>
        <taxon>Stramenopiles</taxon>
        <taxon>Oomycota</taxon>
        <taxon>Saprolegniomycetes</taxon>
        <taxon>Saprolegniales</taxon>
        <taxon>Verrucalvaceae</taxon>
        <taxon>Aphanomyces</taxon>
    </lineage>
</organism>
<dbReference type="AlphaFoldDB" id="A0A397BQ97"/>
<dbReference type="Proteomes" id="UP000283543">
    <property type="component" value="Unassembled WGS sequence"/>
</dbReference>
<sequence>MKSPSHSMAPLHSFDPAELEDPNDNAHGAREHILFLDNILRVYKRNISNSPLNLAVEKFLFEQYRPVIHKFQKLMVGLKSLNNRVRLRKLTSLSPVLHNSTCCSSYHAKSVTMYVQRESLRIVHVRTLFDELIKDCPSMRTHLASAVSVVQSSAFSELWCSAPDLLNLQQSYDEYGEAADEDNDVQ</sequence>
<evidence type="ECO:0000313" key="5">
    <source>
        <dbReference type="EMBL" id="RHY79684.1"/>
    </source>
</evidence>
<dbReference type="EMBL" id="QUTB01007582">
    <property type="protein sequence ID" value="RHY45410.1"/>
    <property type="molecule type" value="Genomic_DNA"/>
</dbReference>
<reference evidence="6 7" key="1">
    <citation type="submission" date="2018-08" db="EMBL/GenBank/DDBJ databases">
        <title>Aphanomyces genome sequencing and annotation.</title>
        <authorList>
            <person name="Minardi D."/>
            <person name="Oidtmann B."/>
            <person name="Van Der Giezen M."/>
            <person name="Studholme D.J."/>
        </authorList>
    </citation>
    <scope>NUCLEOTIDE SEQUENCE [LARGE SCALE GENOMIC DNA]</scope>
    <source>
        <strain evidence="4 7">D2</strain>
        <strain evidence="5 9">FDL457</strain>
        <strain evidence="3 8">Si</strain>
        <strain evidence="2 6">Yx</strain>
    </source>
</reference>
<gene>
    <name evidence="2" type="ORF">DYB25_006182</name>
    <name evidence="5" type="ORF">DYB26_008931</name>
    <name evidence="4" type="ORF">DYB30_008466</name>
    <name evidence="3" type="ORF">DYB34_011003</name>
</gene>
<dbReference type="PANTHER" id="PTHR40866">
    <property type="entry name" value="BED-TYPE DOMAIN-CONTAINING PROTEIN"/>
    <property type="match status" value="1"/>
</dbReference>
<dbReference type="EMBL" id="QUTF01027652">
    <property type="protein sequence ID" value="RHY79684.1"/>
    <property type="molecule type" value="Genomic_DNA"/>
</dbReference>
<dbReference type="VEuPathDB" id="FungiDB:H257_06455"/>
<evidence type="ECO:0000256" key="1">
    <source>
        <dbReference type="SAM" id="MobiDB-lite"/>
    </source>
</evidence>
<name>A0A397BQ97_APHAT</name>
<comment type="caution">
    <text evidence="2">The sequence shown here is derived from an EMBL/GenBank/DDBJ whole genome shotgun (WGS) entry which is preliminary data.</text>
</comment>
<evidence type="ECO:0000313" key="4">
    <source>
        <dbReference type="EMBL" id="RHY73493.1"/>
    </source>
</evidence>
<evidence type="ECO:0000313" key="9">
    <source>
        <dbReference type="Proteomes" id="UP000286510"/>
    </source>
</evidence>